<dbReference type="RefSeq" id="WP_126248303.1">
    <property type="nucleotide sequence ID" value="NZ_PEMW01000264.1"/>
</dbReference>
<reference evidence="1 2" key="1">
    <citation type="journal article" date="2019" name="Extremophiles">
        <title>Biogeography of thermophiles and predominance of Thermus scotoductus in domestic water heaters.</title>
        <authorList>
            <person name="Wilpiszeski R.L."/>
            <person name="Zhang Z."/>
            <person name="House C.H."/>
        </authorList>
    </citation>
    <scope>NUCLEOTIDE SEQUENCE [LARGE SCALE GENOMIC DNA]</scope>
    <source>
        <strain evidence="1 2">1_S1</strain>
    </source>
</reference>
<proteinExistence type="predicted"/>
<protein>
    <submittedName>
        <fullName evidence="1">Uncharacterized protein</fullName>
    </submittedName>
</protein>
<dbReference type="Proteomes" id="UP000287467">
    <property type="component" value="Unassembled WGS sequence"/>
</dbReference>
<dbReference type="AlphaFoldDB" id="A0A430VLM7"/>
<organism evidence="1 2">
    <name type="scientific">Thermus scotoductus</name>
    <dbReference type="NCBI Taxonomy" id="37636"/>
    <lineage>
        <taxon>Bacteria</taxon>
        <taxon>Thermotogati</taxon>
        <taxon>Deinococcota</taxon>
        <taxon>Deinococci</taxon>
        <taxon>Thermales</taxon>
        <taxon>Thermaceae</taxon>
        <taxon>Thermus</taxon>
    </lineage>
</organism>
<evidence type="ECO:0000313" key="2">
    <source>
        <dbReference type="Proteomes" id="UP000287467"/>
    </source>
</evidence>
<gene>
    <name evidence="1" type="ORF">CSW14_08230</name>
</gene>
<sequence length="92" mass="9843">MSETTKEYLKWGALGAVAVLGGAYLLHRVNPDLSDRVGATWLLRKFRLAPTVYAPDQGTPIYPVATPPAPLPPVTQVGQDVTGVSDLVTAWV</sequence>
<evidence type="ECO:0000313" key="1">
    <source>
        <dbReference type="EMBL" id="RTI53658.1"/>
    </source>
</evidence>
<accession>A0A430VLM7</accession>
<name>A0A430VLM7_THESC</name>
<comment type="caution">
    <text evidence="1">The sequence shown here is derived from an EMBL/GenBank/DDBJ whole genome shotgun (WGS) entry which is preliminary data.</text>
</comment>
<dbReference type="EMBL" id="PEMW01000264">
    <property type="protein sequence ID" value="RTI53658.1"/>
    <property type="molecule type" value="Genomic_DNA"/>
</dbReference>